<dbReference type="STRING" id="1121919.SAMN02745975_01577"/>
<sequence>MNMLTEQEIINNALKEMLFLEELTAEKYMAAAEQTMQPNLREILKGMEMAARNNYKNLNEKMSQMNIT</sequence>
<evidence type="ECO:0000313" key="1">
    <source>
        <dbReference type="EMBL" id="SHJ23632.1"/>
    </source>
</evidence>
<evidence type="ECO:0000313" key="2">
    <source>
        <dbReference type="Proteomes" id="UP000184536"/>
    </source>
</evidence>
<dbReference type="EMBL" id="FQZV01000018">
    <property type="protein sequence ID" value="SHJ23632.1"/>
    <property type="molecule type" value="Genomic_DNA"/>
</dbReference>
<dbReference type="AlphaFoldDB" id="A0A1M6HN56"/>
<proteinExistence type="predicted"/>
<keyword evidence="2" id="KW-1185">Reference proteome</keyword>
<name>A0A1M6HN56_9FIRM</name>
<organism evidence="1 2">
    <name type="scientific">Geosporobacter subterraneus DSM 17957</name>
    <dbReference type="NCBI Taxonomy" id="1121919"/>
    <lineage>
        <taxon>Bacteria</taxon>
        <taxon>Bacillati</taxon>
        <taxon>Bacillota</taxon>
        <taxon>Clostridia</taxon>
        <taxon>Peptostreptococcales</taxon>
        <taxon>Thermotaleaceae</taxon>
        <taxon>Geosporobacter</taxon>
    </lineage>
</organism>
<reference evidence="2" key="1">
    <citation type="submission" date="2016-11" db="EMBL/GenBank/DDBJ databases">
        <authorList>
            <person name="Varghese N."/>
            <person name="Submissions S."/>
        </authorList>
    </citation>
    <scope>NUCLEOTIDE SEQUENCE [LARGE SCALE GENOMIC DNA]</scope>
    <source>
        <strain evidence="2">DSM 17957</strain>
    </source>
</reference>
<protein>
    <submittedName>
        <fullName evidence="1">Uncharacterized protein</fullName>
    </submittedName>
</protein>
<dbReference type="Proteomes" id="UP000184536">
    <property type="component" value="Unassembled WGS sequence"/>
</dbReference>
<dbReference type="RefSeq" id="WP_242946248.1">
    <property type="nucleotide sequence ID" value="NZ_FQZV01000018.1"/>
</dbReference>
<accession>A0A1M6HN56</accession>
<gene>
    <name evidence="1" type="ORF">SAMN02745975_01577</name>
</gene>